<dbReference type="Proteomes" id="UP000683360">
    <property type="component" value="Unassembled WGS sequence"/>
</dbReference>
<comment type="caution">
    <text evidence="1">The sequence shown here is derived from an EMBL/GenBank/DDBJ whole genome shotgun (WGS) entry which is preliminary data.</text>
</comment>
<evidence type="ECO:0000313" key="2">
    <source>
        <dbReference type="Proteomes" id="UP000683360"/>
    </source>
</evidence>
<dbReference type="EMBL" id="CAJPWZ010002242">
    <property type="protein sequence ID" value="CAG2234477.1"/>
    <property type="molecule type" value="Genomic_DNA"/>
</dbReference>
<protein>
    <submittedName>
        <fullName evidence="1">Uncharacterized protein</fullName>
    </submittedName>
</protein>
<organism evidence="1 2">
    <name type="scientific">Mytilus edulis</name>
    <name type="common">Blue mussel</name>
    <dbReference type="NCBI Taxonomy" id="6550"/>
    <lineage>
        <taxon>Eukaryota</taxon>
        <taxon>Metazoa</taxon>
        <taxon>Spiralia</taxon>
        <taxon>Lophotrochozoa</taxon>
        <taxon>Mollusca</taxon>
        <taxon>Bivalvia</taxon>
        <taxon>Autobranchia</taxon>
        <taxon>Pteriomorphia</taxon>
        <taxon>Mytilida</taxon>
        <taxon>Mytiloidea</taxon>
        <taxon>Mytilidae</taxon>
        <taxon>Mytilinae</taxon>
        <taxon>Mytilus</taxon>
    </lineage>
</organism>
<accession>A0A8S3TL93</accession>
<evidence type="ECO:0000313" key="1">
    <source>
        <dbReference type="EMBL" id="CAG2234477.1"/>
    </source>
</evidence>
<keyword evidence="2" id="KW-1185">Reference proteome</keyword>
<sequence length="182" mass="20861">MAVPEEQISTVFKFMSQSFDIPIYSGTNKIEMVKWLFERTTTNTFNLNSAVMTALSYKLDSLLIWLLGIQSNLKMDTRVIISTAFEHGWENVLSNLLHLNVCDMNSEKFLFSEACKHELEKHVLWMLLNSNVSTGDVQESFLEALSSNRSVTIKCLISNAKCFTDIRQKMQNVVTNFFLKLS</sequence>
<proteinExistence type="predicted"/>
<gene>
    <name evidence="1" type="ORF">MEDL_47095</name>
</gene>
<reference evidence="1" key="1">
    <citation type="submission" date="2021-03" db="EMBL/GenBank/DDBJ databases">
        <authorList>
            <person name="Bekaert M."/>
        </authorList>
    </citation>
    <scope>NUCLEOTIDE SEQUENCE</scope>
</reference>
<dbReference type="AlphaFoldDB" id="A0A8S3TL93"/>
<name>A0A8S3TL93_MYTED</name>